<accession>A0A381PAW9</accession>
<organism evidence="1">
    <name type="scientific">marine metagenome</name>
    <dbReference type="NCBI Taxonomy" id="408172"/>
    <lineage>
        <taxon>unclassified sequences</taxon>
        <taxon>metagenomes</taxon>
        <taxon>ecological metagenomes</taxon>
    </lineage>
</organism>
<sequence>MSKDQSGRRYANGPVGRYMSWWTKGLETLDRSTGVAKRRARRY</sequence>
<reference evidence="1" key="1">
    <citation type="submission" date="2018-05" db="EMBL/GenBank/DDBJ databases">
        <authorList>
            <person name="Lanie J.A."/>
            <person name="Ng W.-L."/>
            <person name="Kazmierczak K.M."/>
            <person name="Andrzejewski T.M."/>
            <person name="Davidsen T.M."/>
            <person name="Wayne K.J."/>
            <person name="Tettelin H."/>
            <person name="Glass J.I."/>
            <person name="Rusch D."/>
            <person name="Podicherti R."/>
            <person name="Tsui H.-C.T."/>
            <person name="Winkler M.E."/>
        </authorList>
    </citation>
    <scope>NUCLEOTIDE SEQUENCE</scope>
</reference>
<dbReference type="EMBL" id="UINC01000928">
    <property type="protein sequence ID" value="SUZ64121.1"/>
    <property type="molecule type" value="Genomic_DNA"/>
</dbReference>
<gene>
    <name evidence="1" type="ORF">METZ01_LOCUS16975</name>
</gene>
<dbReference type="AlphaFoldDB" id="A0A381PAW9"/>
<protein>
    <submittedName>
        <fullName evidence="1">Uncharacterized protein</fullName>
    </submittedName>
</protein>
<name>A0A381PAW9_9ZZZZ</name>
<proteinExistence type="predicted"/>
<evidence type="ECO:0000313" key="1">
    <source>
        <dbReference type="EMBL" id="SUZ64121.1"/>
    </source>
</evidence>